<sequence>MSSEFIIQLAGQAVYTVLKISMPLMVIALAVGLLISIFQATTQIQEQTLAFVPKIIAVMVALLFFGRWMITNMVDFTYQLLNNLHKFIG</sequence>
<dbReference type="PIRSF" id="PIRSF004669">
    <property type="entry name" value="FliQ"/>
    <property type="match status" value="1"/>
</dbReference>
<evidence type="ECO:0000256" key="9">
    <source>
        <dbReference type="RuleBase" id="RU364090"/>
    </source>
</evidence>
<comment type="subcellular location">
    <subcellularLocation>
        <location evidence="1 9">Cell membrane</location>
        <topology evidence="1">Multi-pass membrane protein</topology>
    </subcellularLocation>
    <subcellularLocation>
        <location evidence="9">Bacterial flagellum basal body</location>
    </subcellularLocation>
</comment>
<dbReference type="Proteomes" id="UP001597497">
    <property type="component" value="Unassembled WGS sequence"/>
</dbReference>
<comment type="function">
    <text evidence="9">Role in flagellar biosynthesis.</text>
</comment>
<dbReference type="NCBIfam" id="TIGR01402">
    <property type="entry name" value="fliQ"/>
    <property type="match status" value="1"/>
</dbReference>
<evidence type="ECO:0000256" key="8">
    <source>
        <dbReference type="ARBA" id="ARBA00023143"/>
    </source>
</evidence>
<dbReference type="EMBL" id="JBHUMM010000001">
    <property type="protein sequence ID" value="MFD2670089.1"/>
    <property type="molecule type" value="Genomic_DNA"/>
</dbReference>
<dbReference type="PRINTS" id="PR00952">
    <property type="entry name" value="TYPE3IMQPROT"/>
</dbReference>
<keyword evidence="8 9" id="KW-0975">Bacterial flagellum</keyword>
<dbReference type="RefSeq" id="WP_379927432.1">
    <property type="nucleotide sequence ID" value="NZ_JBHUMM010000001.1"/>
</dbReference>
<accession>A0ABW5R675</accession>
<feature type="transmembrane region" description="Helical" evidence="9">
    <location>
        <begin position="50"/>
        <end position="70"/>
    </location>
</feature>
<evidence type="ECO:0000256" key="6">
    <source>
        <dbReference type="ARBA" id="ARBA00022989"/>
    </source>
</evidence>
<keyword evidence="10" id="KW-0966">Cell projection</keyword>
<evidence type="ECO:0000256" key="5">
    <source>
        <dbReference type="ARBA" id="ARBA00022692"/>
    </source>
</evidence>
<keyword evidence="7 9" id="KW-0472">Membrane</keyword>
<keyword evidence="10" id="KW-0969">Cilium</keyword>
<keyword evidence="4 9" id="KW-1003">Cell membrane</keyword>
<evidence type="ECO:0000256" key="3">
    <source>
        <dbReference type="ARBA" id="ARBA00021718"/>
    </source>
</evidence>
<reference evidence="11" key="1">
    <citation type="journal article" date="2019" name="Int. J. Syst. Evol. Microbiol.">
        <title>The Global Catalogue of Microorganisms (GCM) 10K type strain sequencing project: providing services to taxonomists for standard genome sequencing and annotation.</title>
        <authorList>
            <consortium name="The Broad Institute Genomics Platform"/>
            <consortium name="The Broad Institute Genome Sequencing Center for Infectious Disease"/>
            <person name="Wu L."/>
            <person name="Ma J."/>
        </authorList>
    </citation>
    <scope>NUCLEOTIDE SEQUENCE [LARGE SCALE GENOMIC DNA]</scope>
    <source>
        <strain evidence="11">KCTC 33676</strain>
    </source>
</reference>
<protein>
    <recommendedName>
        <fullName evidence="3 9">Flagellar biosynthetic protein FliQ</fullName>
    </recommendedName>
</protein>
<evidence type="ECO:0000256" key="1">
    <source>
        <dbReference type="ARBA" id="ARBA00004651"/>
    </source>
</evidence>
<evidence type="ECO:0000256" key="7">
    <source>
        <dbReference type="ARBA" id="ARBA00023136"/>
    </source>
</evidence>
<keyword evidence="6 9" id="KW-1133">Transmembrane helix</keyword>
<comment type="caution">
    <text evidence="10">The sequence shown here is derived from an EMBL/GenBank/DDBJ whole genome shotgun (WGS) entry which is preliminary data.</text>
</comment>
<feature type="transmembrane region" description="Helical" evidence="9">
    <location>
        <begin position="20"/>
        <end position="38"/>
    </location>
</feature>
<dbReference type="PANTHER" id="PTHR34040">
    <property type="entry name" value="FLAGELLAR BIOSYNTHETIC PROTEIN FLIQ"/>
    <property type="match status" value="1"/>
</dbReference>
<organism evidence="10 11">
    <name type="scientific">Marinicrinis sediminis</name>
    <dbReference type="NCBI Taxonomy" id="1652465"/>
    <lineage>
        <taxon>Bacteria</taxon>
        <taxon>Bacillati</taxon>
        <taxon>Bacillota</taxon>
        <taxon>Bacilli</taxon>
        <taxon>Bacillales</taxon>
        <taxon>Paenibacillaceae</taxon>
    </lineage>
</organism>
<comment type="similarity">
    <text evidence="2 9">Belongs to the FliQ/MopD/SpaQ family.</text>
</comment>
<dbReference type="PANTHER" id="PTHR34040:SF2">
    <property type="entry name" value="FLAGELLAR BIOSYNTHETIC PROTEIN FLIQ"/>
    <property type="match status" value="1"/>
</dbReference>
<evidence type="ECO:0000256" key="4">
    <source>
        <dbReference type="ARBA" id="ARBA00022475"/>
    </source>
</evidence>
<keyword evidence="10" id="KW-0282">Flagellum</keyword>
<name>A0ABW5R675_9BACL</name>
<gene>
    <name evidence="9 10" type="primary">fliQ</name>
    <name evidence="10" type="ORF">ACFSUC_00530</name>
</gene>
<evidence type="ECO:0000256" key="2">
    <source>
        <dbReference type="ARBA" id="ARBA00006156"/>
    </source>
</evidence>
<dbReference type="InterPro" id="IPR006305">
    <property type="entry name" value="FliQ"/>
</dbReference>
<evidence type="ECO:0000313" key="11">
    <source>
        <dbReference type="Proteomes" id="UP001597497"/>
    </source>
</evidence>
<keyword evidence="5 9" id="KW-0812">Transmembrane</keyword>
<dbReference type="Pfam" id="PF01313">
    <property type="entry name" value="Bac_export_3"/>
    <property type="match status" value="1"/>
</dbReference>
<dbReference type="InterPro" id="IPR002191">
    <property type="entry name" value="Bac_export_3"/>
</dbReference>
<keyword evidence="11" id="KW-1185">Reference proteome</keyword>
<evidence type="ECO:0000313" key="10">
    <source>
        <dbReference type="EMBL" id="MFD2670089.1"/>
    </source>
</evidence>
<proteinExistence type="inferred from homology"/>